<reference evidence="1" key="1">
    <citation type="journal article" date="2023" name="G3 (Bethesda)">
        <title>A reference genome for the long-term kleptoplast-retaining sea slug Elysia crispata morphotype clarki.</title>
        <authorList>
            <person name="Eastman K.E."/>
            <person name="Pendleton A.L."/>
            <person name="Shaikh M.A."/>
            <person name="Suttiyut T."/>
            <person name="Ogas R."/>
            <person name="Tomko P."/>
            <person name="Gavelis G."/>
            <person name="Widhalm J.R."/>
            <person name="Wisecaver J.H."/>
        </authorList>
    </citation>
    <scope>NUCLEOTIDE SEQUENCE</scope>
    <source>
        <strain evidence="1">ECLA1</strain>
    </source>
</reference>
<sequence length="153" mass="17719">MDEYRKEIILIVKSHSSRPQDVPFPTIRIDKEKLKVTDHFIYLGSTITSNLLLDAESDKRIVIAAAVITQLSKKVWTNGRVPTLQSNNLTPSRKTEGCLHYNRIISHRLQDRRMPTLQSNNLTPSRKTEGCLHYNRIISHRLARRKDAYITIE</sequence>
<name>A0AAE1CY94_9GAST</name>
<proteinExistence type="predicted"/>
<dbReference type="AlphaFoldDB" id="A0AAE1CY94"/>
<accession>A0AAE1CY94</accession>
<keyword evidence="2" id="KW-1185">Reference proteome</keyword>
<comment type="caution">
    <text evidence="1">The sequence shown here is derived from an EMBL/GenBank/DDBJ whole genome shotgun (WGS) entry which is preliminary data.</text>
</comment>
<dbReference type="EMBL" id="JAWDGP010006302">
    <property type="protein sequence ID" value="KAK3743565.1"/>
    <property type="molecule type" value="Genomic_DNA"/>
</dbReference>
<organism evidence="1 2">
    <name type="scientific">Elysia crispata</name>
    <name type="common">lettuce slug</name>
    <dbReference type="NCBI Taxonomy" id="231223"/>
    <lineage>
        <taxon>Eukaryota</taxon>
        <taxon>Metazoa</taxon>
        <taxon>Spiralia</taxon>
        <taxon>Lophotrochozoa</taxon>
        <taxon>Mollusca</taxon>
        <taxon>Gastropoda</taxon>
        <taxon>Heterobranchia</taxon>
        <taxon>Euthyneura</taxon>
        <taxon>Panpulmonata</taxon>
        <taxon>Sacoglossa</taxon>
        <taxon>Placobranchoidea</taxon>
        <taxon>Plakobranchidae</taxon>
        <taxon>Elysia</taxon>
    </lineage>
</organism>
<protein>
    <submittedName>
        <fullName evidence="1">Uncharacterized protein</fullName>
    </submittedName>
</protein>
<evidence type="ECO:0000313" key="2">
    <source>
        <dbReference type="Proteomes" id="UP001283361"/>
    </source>
</evidence>
<dbReference type="Proteomes" id="UP001283361">
    <property type="component" value="Unassembled WGS sequence"/>
</dbReference>
<evidence type="ECO:0000313" key="1">
    <source>
        <dbReference type="EMBL" id="KAK3743565.1"/>
    </source>
</evidence>
<gene>
    <name evidence="1" type="ORF">RRG08_027431</name>
</gene>